<evidence type="ECO:0000313" key="9">
    <source>
        <dbReference type="EMBL" id="MBA1140977.1"/>
    </source>
</evidence>
<dbReference type="Pfam" id="PF07690">
    <property type="entry name" value="MFS_1"/>
    <property type="match status" value="1"/>
</dbReference>
<dbReference type="GO" id="GO:0022857">
    <property type="term" value="F:transmembrane transporter activity"/>
    <property type="evidence" value="ECO:0007669"/>
    <property type="project" value="InterPro"/>
</dbReference>
<evidence type="ECO:0000313" key="10">
    <source>
        <dbReference type="Proteomes" id="UP000558284"/>
    </source>
</evidence>
<comment type="subcellular location">
    <subcellularLocation>
        <location evidence="1">Cell membrane</location>
        <topology evidence="1">Multi-pass membrane protein</topology>
    </subcellularLocation>
</comment>
<dbReference type="InterPro" id="IPR050171">
    <property type="entry name" value="MFS_Transporters"/>
</dbReference>
<dbReference type="PROSITE" id="PS50850">
    <property type="entry name" value="MFS"/>
    <property type="match status" value="1"/>
</dbReference>
<dbReference type="InterPro" id="IPR011701">
    <property type="entry name" value="MFS"/>
</dbReference>
<evidence type="ECO:0000256" key="7">
    <source>
        <dbReference type="SAM" id="Phobius"/>
    </source>
</evidence>
<feature type="domain" description="Major facilitator superfamily (MFS) profile" evidence="8">
    <location>
        <begin position="1"/>
        <end position="198"/>
    </location>
</feature>
<dbReference type="AlphaFoldDB" id="A0A838B4F7"/>
<organism evidence="9 10">
    <name type="scientific">Mesorhizobium neociceri</name>
    <dbReference type="NCBI Taxonomy" id="1307853"/>
    <lineage>
        <taxon>Bacteria</taxon>
        <taxon>Pseudomonadati</taxon>
        <taxon>Pseudomonadota</taxon>
        <taxon>Alphaproteobacteria</taxon>
        <taxon>Hyphomicrobiales</taxon>
        <taxon>Phyllobacteriaceae</taxon>
        <taxon>Mesorhizobium</taxon>
    </lineage>
</organism>
<feature type="transmembrane region" description="Helical" evidence="7">
    <location>
        <begin position="125"/>
        <end position="148"/>
    </location>
</feature>
<keyword evidence="10" id="KW-1185">Reference proteome</keyword>
<keyword evidence="2" id="KW-0813">Transport</keyword>
<keyword evidence="3" id="KW-1003">Cell membrane</keyword>
<keyword evidence="4 7" id="KW-0812">Transmembrane</keyword>
<evidence type="ECO:0000259" key="8">
    <source>
        <dbReference type="PROSITE" id="PS50850"/>
    </source>
</evidence>
<comment type="caution">
    <text evidence="9">The sequence shown here is derived from an EMBL/GenBank/DDBJ whole genome shotgun (WGS) entry which is preliminary data.</text>
</comment>
<dbReference type="Proteomes" id="UP000558284">
    <property type="component" value="Unassembled WGS sequence"/>
</dbReference>
<proteinExistence type="predicted"/>
<evidence type="ECO:0000256" key="2">
    <source>
        <dbReference type="ARBA" id="ARBA00022448"/>
    </source>
</evidence>
<gene>
    <name evidence="9" type="ORF">H0241_12000</name>
</gene>
<evidence type="ECO:0000256" key="1">
    <source>
        <dbReference type="ARBA" id="ARBA00004651"/>
    </source>
</evidence>
<dbReference type="InterPro" id="IPR036259">
    <property type="entry name" value="MFS_trans_sf"/>
</dbReference>
<dbReference type="InterPro" id="IPR020846">
    <property type="entry name" value="MFS_dom"/>
</dbReference>
<feature type="transmembrane region" description="Helical" evidence="7">
    <location>
        <begin position="93"/>
        <end position="113"/>
    </location>
</feature>
<keyword evidence="6 7" id="KW-0472">Membrane</keyword>
<evidence type="ECO:0000256" key="6">
    <source>
        <dbReference type="ARBA" id="ARBA00023136"/>
    </source>
</evidence>
<dbReference type="EMBL" id="JACDTY010000004">
    <property type="protein sequence ID" value="MBA1140977.1"/>
    <property type="molecule type" value="Genomic_DNA"/>
</dbReference>
<protein>
    <submittedName>
        <fullName evidence="9">MFS transporter</fullName>
    </submittedName>
</protein>
<feature type="transmembrane region" description="Helical" evidence="7">
    <location>
        <begin position="29"/>
        <end position="52"/>
    </location>
</feature>
<dbReference type="GO" id="GO:0005886">
    <property type="term" value="C:plasma membrane"/>
    <property type="evidence" value="ECO:0007669"/>
    <property type="project" value="UniProtKB-SubCell"/>
</dbReference>
<dbReference type="Gene3D" id="1.20.1250.20">
    <property type="entry name" value="MFS general substrate transporter like domains"/>
    <property type="match status" value="1"/>
</dbReference>
<dbReference type="PANTHER" id="PTHR23517:SF3">
    <property type="entry name" value="INTEGRAL MEMBRANE TRANSPORT PROTEIN"/>
    <property type="match status" value="1"/>
</dbReference>
<evidence type="ECO:0000256" key="3">
    <source>
        <dbReference type="ARBA" id="ARBA00022475"/>
    </source>
</evidence>
<evidence type="ECO:0000256" key="4">
    <source>
        <dbReference type="ARBA" id="ARBA00022692"/>
    </source>
</evidence>
<reference evidence="9 10" key="1">
    <citation type="submission" date="2020-07" db="EMBL/GenBank/DDBJ databases">
        <title>Definition of the novel symbiovar canariense within Mesorhizobium novociceri, a new species of genus Mesorhizobium nodulating Cicer canariense in the Caldera de Taburiente National Park (La Palma, Canary Islands).</title>
        <authorList>
            <person name="Leon-Barrios M."/>
            <person name="Perez-Yepez J."/>
            <person name="Flores-Felix J.D."/>
            <person name="Ramirez-Baena M.H."/>
            <person name="Pulido-Suarez L."/>
            <person name="Igual J.M."/>
            <person name="Velazquez E."/>
            <person name="Peix A."/>
        </authorList>
    </citation>
    <scope>NUCLEOTIDE SEQUENCE [LARGE SCALE GENOMIC DNA]</scope>
    <source>
        <strain evidence="9 10">CCANP35</strain>
    </source>
</reference>
<sequence length="198" mass="20775">MSAGVVAHTLWTSAAPAMTYQLYAEEWRLTHTVTTGIFAIYPIVVVTILILYGDISDHIGRRTTMLLGLGASLAGVFLFAVAPSVLWLFAGRAFMGAGVGLTAGPSTAAVLEFSAEGQAKRASSITAAAQAFGLAAALLLGGGLTQYAPWPTHLSFWILFGSGKAISASRAGRGTRRRPPLGQQLCRIKSPKTRIDGL</sequence>
<evidence type="ECO:0000256" key="5">
    <source>
        <dbReference type="ARBA" id="ARBA00022989"/>
    </source>
</evidence>
<name>A0A838B4F7_9HYPH</name>
<dbReference type="SUPFAM" id="SSF103473">
    <property type="entry name" value="MFS general substrate transporter"/>
    <property type="match status" value="1"/>
</dbReference>
<accession>A0A838B4F7</accession>
<feature type="transmembrane region" description="Helical" evidence="7">
    <location>
        <begin position="64"/>
        <end position="87"/>
    </location>
</feature>
<dbReference type="PANTHER" id="PTHR23517">
    <property type="entry name" value="RESISTANCE PROTEIN MDTM, PUTATIVE-RELATED-RELATED"/>
    <property type="match status" value="1"/>
</dbReference>
<keyword evidence="5 7" id="KW-1133">Transmembrane helix</keyword>